<dbReference type="PANTHER" id="PTHR13420">
    <property type="entry name" value="UPF0235 PROTEIN C15ORF40"/>
    <property type="match status" value="1"/>
</dbReference>
<proteinExistence type="inferred from homology"/>
<accession>A0A8J7PR04</accession>
<evidence type="ECO:0000256" key="1">
    <source>
        <dbReference type="ARBA" id="ARBA00010364"/>
    </source>
</evidence>
<dbReference type="HAMAP" id="MF_00634">
    <property type="entry name" value="UPF0235"/>
    <property type="match status" value="1"/>
</dbReference>
<evidence type="ECO:0000256" key="2">
    <source>
        <dbReference type="HAMAP-Rule" id="MF_00634"/>
    </source>
</evidence>
<dbReference type="Proteomes" id="UP000664414">
    <property type="component" value="Unassembled WGS sequence"/>
</dbReference>
<dbReference type="SUPFAM" id="SSF69786">
    <property type="entry name" value="YggU-like"/>
    <property type="match status" value="1"/>
</dbReference>
<dbReference type="Pfam" id="PF02594">
    <property type="entry name" value="DUF167"/>
    <property type="match status" value="1"/>
</dbReference>
<dbReference type="Gene3D" id="3.30.1200.10">
    <property type="entry name" value="YggU-like"/>
    <property type="match status" value="1"/>
</dbReference>
<dbReference type="InterPro" id="IPR036591">
    <property type="entry name" value="YggU-like_sf"/>
</dbReference>
<dbReference type="InterPro" id="IPR003746">
    <property type="entry name" value="DUF167"/>
</dbReference>
<dbReference type="SMART" id="SM01152">
    <property type="entry name" value="DUF167"/>
    <property type="match status" value="1"/>
</dbReference>
<dbReference type="EMBL" id="JAFKGL010000015">
    <property type="protein sequence ID" value="MBN9412992.1"/>
    <property type="molecule type" value="Genomic_DNA"/>
</dbReference>
<gene>
    <name evidence="3" type="ORF">J0H12_03590</name>
</gene>
<name>A0A8J7PR04_9PROT</name>
<comment type="similarity">
    <text evidence="1 2">Belongs to the UPF0235 family.</text>
</comment>
<dbReference type="GO" id="GO:0005737">
    <property type="term" value="C:cytoplasm"/>
    <property type="evidence" value="ECO:0007669"/>
    <property type="project" value="TreeGrafter"/>
</dbReference>
<organism evidence="3 4">
    <name type="scientific">Candidatus Paracaedimonas acanthamoebae</name>
    <dbReference type="NCBI Taxonomy" id="244581"/>
    <lineage>
        <taxon>Bacteria</taxon>
        <taxon>Pseudomonadati</taxon>
        <taxon>Pseudomonadota</taxon>
        <taxon>Alphaproteobacteria</taxon>
        <taxon>Holosporales</taxon>
        <taxon>Caedimonadaceae</taxon>
        <taxon>Candidatus Paracaedimonas</taxon>
    </lineage>
</organism>
<dbReference type="AlphaFoldDB" id="A0A8J7PR04"/>
<reference evidence="3" key="1">
    <citation type="submission" date="2021-02" db="EMBL/GenBank/DDBJ databases">
        <title>Thiocyanate and organic carbon inputs drive convergent selection for specific autotrophic Afipia and Thiobacillus strains within complex microbiomes.</title>
        <authorList>
            <person name="Huddy R.J."/>
            <person name="Sachdeva R."/>
            <person name="Kadzinga F."/>
            <person name="Kantor R.S."/>
            <person name="Harrison S.T.L."/>
            <person name="Banfield J.F."/>
        </authorList>
    </citation>
    <scope>NUCLEOTIDE SEQUENCE</scope>
    <source>
        <strain evidence="3">SCN18_10_11_15_R4_P_38_20</strain>
    </source>
</reference>
<evidence type="ECO:0000313" key="4">
    <source>
        <dbReference type="Proteomes" id="UP000664414"/>
    </source>
</evidence>
<dbReference type="NCBIfam" id="TIGR00251">
    <property type="entry name" value="DUF167 family protein"/>
    <property type="match status" value="1"/>
</dbReference>
<protein>
    <recommendedName>
        <fullName evidence="2">UPF0235 protein J0H12_03590</fullName>
    </recommendedName>
</protein>
<evidence type="ECO:0000313" key="3">
    <source>
        <dbReference type="EMBL" id="MBN9412992.1"/>
    </source>
</evidence>
<comment type="caution">
    <text evidence="3">The sequence shown here is derived from an EMBL/GenBank/DDBJ whole genome shotgun (WGS) entry which is preliminary data.</text>
</comment>
<dbReference type="PANTHER" id="PTHR13420:SF7">
    <property type="entry name" value="UPF0235 PROTEIN C15ORF40"/>
    <property type="match status" value="1"/>
</dbReference>
<sequence length="145" mass="16655">MEKKINKENQNRLAQALRVNLLKRKTQQRSRINVGVDKQHEGFFFHETDRGFLINIRLTPNAKNNEIGGIYTSPEGNTYLKISVRDVPEDGKANTALICFIASKLQFPKTHVILVKGATSRFKTLLFQEENTQDLKQKLEKLINC</sequence>